<dbReference type="GO" id="GO:0032991">
    <property type="term" value="C:protein-containing complex"/>
    <property type="evidence" value="ECO:0007669"/>
    <property type="project" value="UniProtKB-ARBA"/>
</dbReference>
<dbReference type="GO" id="GO:0000323">
    <property type="term" value="C:lytic vacuole"/>
    <property type="evidence" value="ECO:0007669"/>
    <property type="project" value="TreeGrafter"/>
</dbReference>
<dbReference type="PANTHER" id="PTHR15157">
    <property type="entry name" value="UV RADIATION RESISTANCE-ASSOCIATED GENE PROTEIN"/>
    <property type="match status" value="1"/>
</dbReference>
<feature type="compositionally biased region" description="Acidic residues" evidence="5">
    <location>
        <begin position="62"/>
        <end position="75"/>
    </location>
</feature>
<dbReference type="EMBL" id="CCYA01000149">
    <property type="protein sequence ID" value="CEH12310.1"/>
    <property type="molecule type" value="Genomic_DNA"/>
</dbReference>
<feature type="region of interest" description="Disordered" evidence="5">
    <location>
        <begin position="94"/>
        <end position="181"/>
    </location>
</feature>
<feature type="compositionally biased region" description="Acidic residues" evidence="5">
    <location>
        <begin position="165"/>
        <end position="177"/>
    </location>
</feature>
<evidence type="ECO:0000256" key="2">
    <source>
        <dbReference type="ARBA" id="ARBA00013807"/>
    </source>
</evidence>
<feature type="region of interest" description="Disordered" evidence="5">
    <location>
        <begin position="258"/>
        <end position="281"/>
    </location>
</feature>
<dbReference type="GO" id="GO:0005768">
    <property type="term" value="C:endosome"/>
    <property type="evidence" value="ECO:0007669"/>
    <property type="project" value="TreeGrafter"/>
</dbReference>
<evidence type="ECO:0000256" key="3">
    <source>
        <dbReference type="ARBA" id="ARBA00023054"/>
    </source>
</evidence>
<comment type="similarity">
    <text evidence="1">Belongs to the ATG14 family.</text>
</comment>
<dbReference type="GO" id="GO:0035493">
    <property type="term" value="P:SNARE complex assembly"/>
    <property type="evidence" value="ECO:0007669"/>
    <property type="project" value="TreeGrafter"/>
</dbReference>
<keyword evidence="7" id="KW-1185">Reference proteome</keyword>
<dbReference type="AlphaFoldDB" id="A0A0P1B8N0"/>
<dbReference type="Pfam" id="PF10186">
    <property type="entry name" value="ATG14"/>
    <property type="match status" value="1"/>
</dbReference>
<name>A0A0P1B8N0_9BASI</name>
<dbReference type="PANTHER" id="PTHR15157:SF5">
    <property type="entry name" value="UV RADIATION RESISTANCE-ASSOCIATED GENE PROTEIN"/>
    <property type="match status" value="1"/>
</dbReference>
<feature type="coiled-coil region" evidence="4">
    <location>
        <begin position="451"/>
        <end position="496"/>
    </location>
</feature>
<accession>A0A0P1B8N0</accession>
<keyword evidence="3 4" id="KW-0175">Coiled coil</keyword>
<proteinExistence type="inferred from homology"/>
<feature type="region of interest" description="Disordered" evidence="5">
    <location>
        <begin position="365"/>
        <end position="390"/>
    </location>
</feature>
<sequence length="705" mass="78636">MRDGSHPTSALEEQGDVEAQEGRADTDTDADADADAHALPSSTFASASKHHHKHNDHHTQHDDDDDDGDEEEEASETGPSLWHLYSLNLRNAHLPLPLNPHASEAGPSRPASGPDASLSRTPTSHPQQQNPSSARCARIRSKSSASTVRAASGERGKGDGRMRGDEDEDEDENEDFEGVAGAQEKSMLILLGVQVWKEKSGEWKLSDVELDVSKEKVHHSWSAVPLQHVALDARGRECPLRLKCLLRRPVAGGRDELLLRKREGQGEGEEEQEDVREQRSDEHEWTCAWEADVICRDLIRVDLQLDKLTGSQNDFVLGFKSESDVKEVFYRVDLPSSSSSSRTCVSSSHSHARTDSGALAISSAQGVHAVKAPKRQEGHSRPKATRATSDVFKRSLRETRMVAGYEMEELEKVLAVRRERVREGEELIRLMRWTDELLLDGGVVGMLDLKKASLKEALRGLRADKERGKEQVKRARATLLERRQALSRRRARLETARRASAAEERALRRTGDEIETLKRTKEEQKGALYDRRASLLRSLEIIYPIDLLSACDLLFSICRIPLSNDAALESSSSAKTTKEQQLQDDDTCSSALGHVAQLVILLAHYLNVPNHYVIATAGSRAVIKDPISVMTGPRTFPLYAKGVEHYRYEYAVFLLNKDVEQLMNLNKITVLDIRHTLANLKNLLVTLTAQRSRPVRSHNASKSLR</sequence>
<feature type="compositionally biased region" description="Polar residues" evidence="5">
    <location>
        <begin position="118"/>
        <end position="133"/>
    </location>
</feature>
<evidence type="ECO:0000256" key="1">
    <source>
        <dbReference type="ARBA" id="ARBA00009574"/>
    </source>
</evidence>
<evidence type="ECO:0000313" key="6">
    <source>
        <dbReference type="EMBL" id="CEH12310.1"/>
    </source>
</evidence>
<dbReference type="GO" id="GO:0000149">
    <property type="term" value="F:SNARE binding"/>
    <property type="evidence" value="ECO:0007669"/>
    <property type="project" value="TreeGrafter"/>
</dbReference>
<protein>
    <recommendedName>
        <fullName evidence="2">Autophagy-related protein 14</fullName>
    </recommendedName>
</protein>
<organism evidence="6 7">
    <name type="scientific">Ceraceosorus bombacis</name>
    <dbReference type="NCBI Taxonomy" id="401625"/>
    <lineage>
        <taxon>Eukaryota</taxon>
        <taxon>Fungi</taxon>
        <taxon>Dikarya</taxon>
        <taxon>Basidiomycota</taxon>
        <taxon>Ustilaginomycotina</taxon>
        <taxon>Exobasidiomycetes</taxon>
        <taxon>Ceraceosorales</taxon>
        <taxon>Ceraceosoraceae</taxon>
        <taxon>Ceraceosorus</taxon>
    </lineage>
</organism>
<dbReference type="InterPro" id="IPR018791">
    <property type="entry name" value="UV_resistance/autophagy_Atg14"/>
</dbReference>
<evidence type="ECO:0000313" key="7">
    <source>
        <dbReference type="Proteomes" id="UP000054845"/>
    </source>
</evidence>
<dbReference type="STRING" id="401625.A0A0P1B8N0"/>
<feature type="region of interest" description="Disordered" evidence="5">
    <location>
        <begin position="1"/>
        <end position="81"/>
    </location>
</feature>
<feature type="compositionally biased region" description="Basic and acidic residues" evidence="5">
    <location>
        <begin position="152"/>
        <end position="164"/>
    </location>
</feature>
<dbReference type="Proteomes" id="UP000054845">
    <property type="component" value="Unassembled WGS sequence"/>
</dbReference>
<dbReference type="OrthoDB" id="72772at2759"/>
<evidence type="ECO:0000256" key="4">
    <source>
        <dbReference type="SAM" id="Coils"/>
    </source>
</evidence>
<reference evidence="7" key="1">
    <citation type="submission" date="2014-09" db="EMBL/GenBank/DDBJ databases">
        <authorList>
            <person name="Sharma Rahul"/>
            <person name="Thines Marco"/>
        </authorList>
    </citation>
    <scope>NUCLEOTIDE SEQUENCE [LARGE SCALE GENOMIC DNA]</scope>
</reference>
<evidence type="ECO:0000256" key="5">
    <source>
        <dbReference type="SAM" id="MobiDB-lite"/>
    </source>
</evidence>